<feature type="region of interest" description="Disordered" evidence="7">
    <location>
        <begin position="24"/>
        <end position="71"/>
    </location>
</feature>
<comment type="caution">
    <text evidence="8">The sequence shown here is derived from an EMBL/GenBank/DDBJ whole genome shotgun (WGS) entry which is preliminary data.</text>
</comment>
<keyword evidence="3 6" id="KW-0808">Transferase</keyword>
<dbReference type="Proteomes" id="UP001515480">
    <property type="component" value="Unassembled WGS sequence"/>
</dbReference>
<dbReference type="GO" id="GO:0106274">
    <property type="term" value="F:NAD+-protein-arginine ADP-ribosyltransferase activity"/>
    <property type="evidence" value="ECO:0007669"/>
    <property type="project" value="UniProtKB-EC"/>
</dbReference>
<evidence type="ECO:0000256" key="6">
    <source>
        <dbReference type="RuleBase" id="RU361228"/>
    </source>
</evidence>
<accession>A0AB34IVJ7</accession>
<dbReference type="Pfam" id="PF01129">
    <property type="entry name" value="ART"/>
    <property type="match status" value="1"/>
</dbReference>
<gene>
    <name evidence="8" type="ORF">AB1Y20_007508</name>
</gene>
<keyword evidence="9" id="KW-1185">Reference proteome</keyword>
<dbReference type="Gene3D" id="2.160.20.80">
    <property type="entry name" value="E3 ubiquitin-protein ligase SopA"/>
    <property type="match status" value="1"/>
</dbReference>
<dbReference type="AlphaFoldDB" id="A0AB34IVJ7"/>
<dbReference type="EC" id="2.4.2.31" evidence="6"/>
<dbReference type="InterPro" id="IPR000768">
    <property type="entry name" value="ART"/>
</dbReference>
<dbReference type="InterPro" id="IPR053285">
    <property type="entry name" value="Thylakoid_lumenal_pentapeptide"/>
</dbReference>
<keyword evidence="6" id="KW-0520">NAD</keyword>
<comment type="catalytic activity">
    <reaction evidence="5 6">
        <text>L-arginyl-[protein] + NAD(+) = N(omega)-(ADP-D-ribosyl)-L-arginyl-[protein] + nicotinamide + H(+)</text>
        <dbReference type="Rhea" id="RHEA:19149"/>
        <dbReference type="Rhea" id="RHEA-COMP:10532"/>
        <dbReference type="Rhea" id="RHEA-COMP:15087"/>
        <dbReference type="ChEBI" id="CHEBI:15378"/>
        <dbReference type="ChEBI" id="CHEBI:17154"/>
        <dbReference type="ChEBI" id="CHEBI:29965"/>
        <dbReference type="ChEBI" id="CHEBI:57540"/>
        <dbReference type="ChEBI" id="CHEBI:142554"/>
        <dbReference type="EC" id="2.4.2.31"/>
    </reaction>
</comment>
<dbReference type="SUPFAM" id="SSF48371">
    <property type="entry name" value="ARM repeat"/>
    <property type="match status" value="1"/>
</dbReference>
<proteinExistence type="inferred from homology"/>
<evidence type="ECO:0000256" key="4">
    <source>
        <dbReference type="ARBA" id="ARBA00022695"/>
    </source>
</evidence>
<evidence type="ECO:0000256" key="3">
    <source>
        <dbReference type="ARBA" id="ARBA00022679"/>
    </source>
</evidence>
<dbReference type="PANTHER" id="PTHR47121">
    <property type="entry name" value="THYLAKOID LUMENAL PROTEIN TL20.3, CHLOROPLASTIC"/>
    <property type="match status" value="1"/>
</dbReference>
<organism evidence="8 9">
    <name type="scientific">Prymnesium parvum</name>
    <name type="common">Toxic golden alga</name>
    <dbReference type="NCBI Taxonomy" id="97485"/>
    <lineage>
        <taxon>Eukaryota</taxon>
        <taxon>Haptista</taxon>
        <taxon>Haptophyta</taxon>
        <taxon>Prymnesiophyceae</taxon>
        <taxon>Prymnesiales</taxon>
        <taxon>Prymnesiaceae</taxon>
        <taxon>Prymnesium</taxon>
    </lineage>
</organism>
<keyword evidence="4" id="KW-0548">Nucleotidyltransferase</keyword>
<keyword evidence="2 6" id="KW-0328">Glycosyltransferase</keyword>
<dbReference type="SUPFAM" id="SSF56399">
    <property type="entry name" value="ADP-ribosylation"/>
    <property type="match status" value="1"/>
</dbReference>
<dbReference type="Gene3D" id="1.25.10.10">
    <property type="entry name" value="Leucine-rich Repeat Variant"/>
    <property type="match status" value="1"/>
</dbReference>
<dbReference type="PANTHER" id="PTHR47121:SF2">
    <property type="entry name" value="THYLAKOID LUMENAL PROTEIN TL20.3, CHLOROPLASTIC"/>
    <property type="match status" value="1"/>
</dbReference>
<evidence type="ECO:0000256" key="2">
    <source>
        <dbReference type="ARBA" id="ARBA00022676"/>
    </source>
</evidence>
<keyword evidence="6" id="KW-0521">NADP</keyword>
<comment type="similarity">
    <text evidence="1 6">Belongs to the Arg-specific ADP-ribosyltransferase family.</text>
</comment>
<sequence>MPEGCFMSSREGREVISIYPPVAGAPPVSGKSPPLTAKQRCGLAMGGSTRVVPTGSPRKNSSPRKIDNEPKMCRRTLRAKLIAAMGGSMRLAAEGSPPKVGDEEPKNHRKTSRPKLAPLFSSGRLAVWARSKASTSTSTLMGLAGSSAEDPAAQAIADALEEMSMAGTGKAEPSSKAKHAGKGDAMAWTCEAWLSSSDVFSKCIAQAILQPMEDACSTCPDVPNPQLAFLRALASAASRQGTSTGVSAIELLLQKGHVVEKMAEAVWKMMQGLLHASATVEEHRSSQSKFLHEGSLRTLNFSGLDTYYKGLEAVVGPPNPRVLGAIELEHCQADDSKREFTAPNYSVVTTPEIEFHFVVYAEDGLKRLGRDAYPSEARWHALGSQARKLVPLAKFEQPIAKRNAELAKLGQPGLEKPELVAARLYTGPMYFKYNNVLRQSPSGSEQQGERHDENLYTTTLHAINSAVVKLSKLTKVTKVYRGVAGVLPSSFLEQNEYLCRGGIEPGFMSTTVNREVALQYSHGAHGQPGFVFEIEQGMLNRGADIGWLSQYPFEQEVLFNPLSGLEVQRECIEGDQLLLTVRLSINLGSQTIEQVIGTRRKLLADMGQAMAMELRAELKGSGFARVGVRQLQSLLDKEVLSSKPEAYNDDRLFNEGVSKALNAKARVLEPAKRLEWMMQHMTQAELSEYAKPIVWLLDHVDPNVRETAVCAFTKLTPEAQSAVAPTVLRMLPSRDESSVPPNRNYRKNSHENRRSPYYATPTHESNYSKVIEVLGKLDGKSLAPLAEELLLMLYSTNADVRKAVLAALRRVNHEEEEALASIAPTVIEALRESRKVRDADTQDSLLEAVQILGCAALNSQTEAVISLLAHIDSDVRDAGLMLLHKMKVPAAEKWKMVSLLHSFRNSDDVGIRKMGVKALKHLGSTAQALKAEGYTAADLMAGGFGAELNSLGFTASDLLSAGYNVNELCTCGFSAQDLLEVGVKPFELKEGGFSAKQMTEAGFNATDLKSFNYDLQSVLATPLKLSDVREAGYSANEFRAANLSASELKEAGFAAIELRDGGFSLAELTQAKFTATELKEARYTAKELKDAGFPLSRLKRAFEYDALRAAGFSHADTI</sequence>
<dbReference type="PROSITE" id="PS51996">
    <property type="entry name" value="TR_MART"/>
    <property type="match status" value="1"/>
</dbReference>
<feature type="region of interest" description="Disordered" evidence="7">
    <location>
        <begin position="732"/>
        <end position="761"/>
    </location>
</feature>
<dbReference type="InterPro" id="IPR011989">
    <property type="entry name" value="ARM-like"/>
</dbReference>
<protein>
    <recommendedName>
        <fullName evidence="6">NAD(P)(+)--arginine ADP-ribosyltransferase</fullName>
        <ecNumber evidence="6">2.4.2.31</ecNumber>
    </recommendedName>
    <alternativeName>
        <fullName evidence="6">Mono(ADP-ribosyl)transferase</fullName>
    </alternativeName>
</protein>
<evidence type="ECO:0000256" key="5">
    <source>
        <dbReference type="ARBA" id="ARBA00047597"/>
    </source>
</evidence>
<evidence type="ECO:0000256" key="7">
    <source>
        <dbReference type="SAM" id="MobiDB-lite"/>
    </source>
</evidence>
<name>A0AB34IVJ7_PRYPA</name>
<feature type="region of interest" description="Disordered" evidence="7">
    <location>
        <begin position="89"/>
        <end position="116"/>
    </location>
</feature>
<dbReference type="InterPro" id="IPR057481">
    <property type="entry name" value="Decapeptide"/>
</dbReference>
<dbReference type="Pfam" id="PF25296">
    <property type="entry name" value="Decapeptide"/>
    <property type="match status" value="2"/>
</dbReference>
<evidence type="ECO:0000256" key="1">
    <source>
        <dbReference type="ARBA" id="ARBA00009558"/>
    </source>
</evidence>
<evidence type="ECO:0000313" key="8">
    <source>
        <dbReference type="EMBL" id="KAL1507902.1"/>
    </source>
</evidence>
<dbReference type="Gene3D" id="3.90.176.10">
    <property type="entry name" value="Toxin ADP-ribosyltransferase, Chain A, domain 1"/>
    <property type="match status" value="1"/>
</dbReference>
<reference evidence="8 9" key="1">
    <citation type="journal article" date="2024" name="Science">
        <title>Giant polyketide synthase enzymes in the biosynthesis of giant marine polyether toxins.</title>
        <authorList>
            <person name="Fallon T.R."/>
            <person name="Shende V.V."/>
            <person name="Wierzbicki I.H."/>
            <person name="Pendleton A.L."/>
            <person name="Watervoot N.F."/>
            <person name="Auber R.P."/>
            <person name="Gonzalez D.J."/>
            <person name="Wisecaver J.H."/>
            <person name="Moore B.S."/>
        </authorList>
    </citation>
    <scope>NUCLEOTIDE SEQUENCE [LARGE SCALE GENOMIC DNA]</scope>
    <source>
        <strain evidence="8 9">12B1</strain>
    </source>
</reference>
<dbReference type="EMBL" id="JBGBPQ010000017">
    <property type="protein sequence ID" value="KAL1507902.1"/>
    <property type="molecule type" value="Genomic_DNA"/>
</dbReference>
<evidence type="ECO:0000313" key="9">
    <source>
        <dbReference type="Proteomes" id="UP001515480"/>
    </source>
</evidence>
<dbReference type="SUPFAM" id="SSF141571">
    <property type="entry name" value="Pentapeptide repeat-like"/>
    <property type="match status" value="1"/>
</dbReference>
<dbReference type="InterPro" id="IPR016024">
    <property type="entry name" value="ARM-type_fold"/>
</dbReference>
<dbReference type="GO" id="GO:0016779">
    <property type="term" value="F:nucleotidyltransferase activity"/>
    <property type="evidence" value="ECO:0007669"/>
    <property type="project" value="UniProtKB-KW"/>
</dbReference>